<dbReference type="GO" id="GO:0008777">
    <property type="term" value="F:acetylornithine deacetylase activity"/>
    <property type="evidence" value="ECO:0007669"/>
    <property type="project" value="UniProtKB-EC"/>
</dbReference>
<dbReference type="Pfam" id="PF01546">
    <property type="entry name" value="Peptidase_M20"/>
    <property type="match status" value="1"/>
</dbReference>
<evidence type="ECO:0000313" key="7">
    <source>
        <dbReference type="Proteomes" id="UP000536179"/>
    </source>
</evidence>
<gene>
    <name evidence="6" type="ORF">FHS27_004489</name>
</gene>
<dbReference type="GO" id="GO:0006526">
    <property type="term" value="P:L-arginine biosynthetic process"/>
    <property type="evidence" value="ECO:0007669"/>
    <property type="project" value="TreeGrafter"/>
</dbReference>
<evidence type="ECO:0000256" key="2">
    <source>
        <dbReference type="ARBA" id="ARBA00022801"/>
    </source>
</evidence>
<dbReference type="InterPro" id="IPR011650">
    <property type="entry name" value="Peptidase_M20_dimer"/>
</dbReference>
<comment type="caution">
    <text evidence="6">The sequence shown here is derived from an EMBL/GenBank/DDBJ whole genome shotgun (WGS) entry which is preliminary data.</text>
</comment>
<protein>
    <submittedName>
        <fullName evidence="6">Acetylornithine deacetylase</fullName>
        <ecNumber evidence="6">3.5.1.16</ecNumber>
    </submittedName>
</protein>
<evidence type="ECO:0000259" key="5">
    <source>
        <dbReference type="Pfam" id="PF07687"/>
    </source>
</evidence>
<sequence>MPIALDFLTRLISFDSVSRNSNEPISGCVAAWLEELGFDVEHTTYVDARGVRKCNLVARRDPQFPHNGNHPTNGDQSAAGSQVAPSGLGEPGGLAYFCHTDTVTADRWTGPGNDPFQAVVENGRVYGRGSCDMKGSLSAFLDATQSITAESQTHPLWIVCTADEEVGFEGAQHLADHSSAFAQLAAADPVSIIGEPTRLHVIHAHKGIVGMRIRSQGKAAHSSTEMGVNANVAMVPMLQTLLDIHERCCSDQTLRNDAFDPPTLTWNFGVSDDMKTVNIVPDHSVAWASMRTMPGVDGREFVELVQRRAEELGLAFDLYSGGDPMHTDADAPFVKQLCGIAEAYIGPNTPEAVCYATDACALGKLNRRVVCGPGSIEQAHTADEFIEIDQLEQGTRFYADAIRHWCC</sequence>
<dbReference type="SUPFAM" id="SSF53187">
    <property type="entry name" value="Zn-dependent exopeptidases"/>
    <property type="match status" value="1"/>
</dbReference>
<keyword evidence="1" id="KW-0479">Metal-binding</keyword>
<reference evidence="6 7" key="1">
    <citation type="submission" date="2020-08" db="EMBL/GenBank/DDBJ databases">
        <title>Genomic Encyclopedia of Type Strains, Phase III (KMG-III): the genomes of soil and plant-associated and newly described type strains.</title>
        <authorList>
            <person name="Whitman W."/>
        </authorList>
    </citation>
    <scope>NUCLEOTIDE SEQUENCE [LARGE SCALE GENOMIC DNA]</scope>
    <source>
        <strain evidence="6 7">CECT 8075</strain>
    </source>
</reference>
<dbReference type="Pfam" id="PF07687">
    <property type="entry name" value="M20_dimer"/>
    <property type="match status" value="1"/>
</dbReference>
<dbReference type="RefSeq" id="WP_184306813.1">
    <property type="nucleotide sequence ID" value="NZ_JACHXU010000017.1"/>
</dbReference>
<evidence type="ECO:0000256" key="1">
    <source>
        <dbReference type="ARBA" id="ARBA00022723"/>
    </source>
</evidence>
<dbReference type="Gene3D" id="3.30.70.360">
    <property type="match status" value="1"/>
</dbReference>
<dbReference type="AlphaFoldDB" id="A0A7W5H6K4"/>
<feature type="domain" description="Peptidase M20 dimerisation" evidence="5">
    <location>
        <begin position="204"/>
        <end position="313"/>
    </location>
</feature>
<dbReference type="GO" id="GO:0046872">
    <property type="term" value="F:metal ion binding"/>
    <property type="evidence" value="ECO:0007669"/>
    <property type="project" value="UniProtKB-KW"/>
</dbReference>
<feature type="region of interest" description="Disordered" evidence="4">
    <location>
        <begin position="61"/>
        <end position="85"/>
    </location>
</feature>
<evidence type="ECO:0000256" key="3">
    <source>
        <dbReference type="ARBA" id="ARBA00023285"/>
    </source>
</evidence>
<accession>A0A7W5H6K4</accession>
<dbReference type="InterPro" id="IPR050072">
    <property type="entry name" value="Peptidase_M20A"/>
</dbReference>
<dbReference type="Proteomes" id="UP000536179">
    <property type="component" value="Unassembled WGS sequence"/>
</dbReference>
<keyword evidence="3" id="KW-0170">Cobalt</keyword>
<dbReference type="InterPro" id="IPR002933">
    <property type="entry name" value="Peptidase_M20"/>
</dbReference>
<dbReference type="PANTHER" id="PTHR43808">
    <property type="entry name" value="ACETYLORNITHINE DEACETYLASE"/>
    <property type="match status" value="1"/>
</dbReference>
<name>A0A7W5H6K4_9BACT</name>
<dbReference type="PANTHER" id="PTHR43808:SF31">
    <property type="entry name" value="N-ACETYL-L-CITRULLINE DEACETYLASE"/>
    <property type="match status" value="1"/>
</dbReference>
<dbReference type="CDD" id="cd03894">
    <property type="entry name" value="M20_ArgE"/>
    <property type="match status" value="1"/>
</dbReference>
<evidence type="ECO:0000256" key="4">
    <source>
        <dbReference type="SAM" id="MobiDB-lite"/>
    </source>
</evidence>
<dbReference type="Gene3D" id="3.40.630.10">
    <property type="entry name" value="Zn peptidases"/>
    <property type="match status" value="1"/>
</dbReference>
<evidence type="ECO:0000313" key="6">
    <source>
        <dbReference type="EMBL" id="MBB3208657.1"/>
    </source>
</evidence>
<proteinExistence type="predicted"/>
<organism evidence="6 7">
    <name type="scientific">Aporhodopirellula rubra</name>
    <dbReference type="NCBI Taxonomy" id="980271"/>
    <lineage>
        <taxon>Bacteria</taxon>
        <taxon>Pseudomonadati</taxon>
        <taxon>Planctomycetota</taxon>
        <taxon>Planctomycetia</taxon>
        <taxon>Pirellulales</taxon>
        <taxon>Pirellulaceae</taxon>
        <taxon>Aporhodopirellula</taxon>
    </lineage>
</organism>
<dbReference type="EMBL" id="JACHXU010000017">
    <property type="protein sequence ID" value="MBB3208657.1"/>
    <property type="molecule type" value="Genomic_DNA"/>
</dbReference>
<keyword evidence="7" id="KW-1185">Reference proteome</keyword>
<feature type="compositionally biased region" description="Polar residues" evidence="4">
    <location>
        <begin position="69"/>
        <end position="84"/>
    </location>
</feature>
<dbReference type="SUPFAM" id="SSF55031">
    <property type="entry name" value="Bacterial exopeptidase dimerisation domain"/>
    <property type="match status" value="1"/>
</dbReference>
<keyword evidence="2 6" id="KW-0378">Hydrolase</keyword>
<dbReference type="EC" id="3.5.1.16" evidence="6"/>
<dbReference type="InterPro" id="IPR036264">
    <property type="entry name" value="Bact_exopeptidase_dim_dom"/>
</dbReference>